<feature type="transmembrane region" description="Helical" evidence="1">
    <location>
        <begin position="38"/>
        <end position="54"/>
    </location>
</feature>
<accession>A0A379MX71</accession>
<dbReference type="EMBL" id="UGVN01000001">
    <property type="protein sequence ID" value="SUE39107.1"/>
    <property type="molecule type" value="Genomic_DNA"/>
</dbReference>
<dbReference type="GO" id="GO:0047372">
    <property type="term" value="F:monoacylglycerol lipase activity"/>
    <property type="evidence" value="ECO:0007669"/>
    <property type="project" value="UniProtKB-EC"/>
</dbReference>
<evidence type="ECO:0000259" key="2">
    <source>
        <dbReference type="Pfam" id="PF12146"/>
    </source>
</evidence>
<keyword evidence="1" id="KW-1133">Transmembrane helix</keyword>
<dbReference type="Proteomes" id="UP000254919">
    <property type="component" value="Unassembled WGS sequence"/>
</dbReference>
<feature type="domain" description="Serine aminopeptidase S33" evidence="2">
    <location>
        <begin position="142"/>
        <end position="266"/>
    </location>
</feature>
<gene>
    <name evidence="3" type="ORF">NCTC13291_01083</name>
</gene>
<dbReference type="Pfam" id="PF12146">
    <property type="entry name" value="Hydrolase_4"/>
    <property type="match status" value="1"/>
</dbReference>
<protein>
    <submittedName>
        <fullName evidence="3">Thermostable monoacylglycerol lipase</fullName>
        <ecNumber evidence="3">3.1.1.23</ecNumber>
    </submittedName>
</protein>
<dbReference type="AlphaFoldDB" id="A0A379MX71"/>
<reference evidence="3 4" key="1">
    <citation type="submission" date="2018-06" db="EMBL/GenBank/DDBJ databases">
        <authorList>
            <consortium name="Pathogen Informatics"/>
            <person name="Doyle S."/>
        </authorList>
    </citation>
    <scope>NUCLEOTIDE SEQUENCE [LARGE SCALE GENOMIC DNA]</scope>
    <source>
        <strain evidence="3 4">NCTC13291</strain>
    </source>
</reference>
<dbReference type="Gene3D" id="3.40.50.1820">
    <property type="entry name" value="alpha/beta hydrolase"/>
    <property type="match status" value="1"/>
</dbReference>
<dbReference type="SUPFAM" id="SSF53474">
    <property type="entry name" value="alpha/beta-Hydrolases"/>
    <property type="match status" value="1"/>
</dbReference>
<organism evidence="3 4">
    <name type="scientific">Roseomonas mucosa</name>
    <dbReference type="NCBI Taxonomy" id="207340"/>
    <lineage>
        <taxon>Bacteria</taxon>
        <taxon>Pseudomonadati</taxon>
        <taxon>Pseudomonadota</taxon>
        <taxon>Alphaproteobacteria</taxon>
        <taxon>Acetobacterales</taxon>
        <taxon>Roseomonadaceae</taxon>
        <taxon>Roseomonas</taxon>
    </lineage>
</organism>
<dbReference type="InterPro" id="IPR022742">
    <property type="entry name" value="Hydrolase_4"/>
</dbReference>
<keyword evidence="1" id="KW-0812">Transmembrane</keyword>
<dbReference type="EC" id="3.1.1.23" evidence="3"/>
<dbReference type="PANTHER" id="PTHR11614">
    <property type="entry name" value="PHOSPHOLIPASE-RELATED"/>
    <property type="match status" value="1"/>
</dbReference>
<keyword evidence="1" id="KW-0472">Membrane</keyword>
<dbReference type="InterPro" id="IPR051044">
    <property type="entry name" value="MAG_DAG_Lipase"/>
</dbReference>
<evidence type="ECO:0000256" key="1">
    <source>
        <dbReference type="SAM" id="Phobius"/>
    </source>
</evidence>
<keyword evidence="3" id="KW-0378">Hydrolase</keyword>
<evidence type="ECO:0000313" key="3">
    <source>
        <dbReference type="EMBL" id="SUE39107.1"/>
    </source>
</evidence>
<proteinExistence type="predicted"/>
<evidence type="ECO:0000313" key="4">
    <source>
        <dbReference type="Proteomes" id="UP000254919"/>
    </source>
</evidence>
<dbReference type="InterPro" id="IPR029058">
    <property type="entry name" value="AB_hydrolase_fold"/>
</dbReference>
<name>A0A379MX71_9PROT</name>
<sequence>MAGDGRQRTDSGWLVSGDPRHGGAPVPAFPIRLLRRSLYILLGALLAAFALRVWQVQSGPPLRTWHLYVPSELRAGEIGKTDWAGYLAAERRVFDSVRQEVMQKLEPEERTSLNRYFEGSPIYPPHFRQDWNHSYVLEPGGPPRGAVVLLHGLTDAPYSLRHVGRFYRAHGYVAIGLRLPGHGTVPAALTDVTWEDWMAATRLAVREARRRVPQGPIEIVGFSNGGALAMKYAMEALDDPKLARPARLVLISPMVGITEFARFAGLAGLPALLPRFAKASWLGIVPEFNPFKYNSFPVNGARQSWRLTRALQEQVSQRAREGRLEGLPPVLTFQSVLDTTVSTPAVLDALYALLPANGSELVLFDLNRNSKLGILLSPNSETALERLLPPGPRRYRTVVVTNAAPGQDAMVARVTGPGSTETRVVPLRETYPRDVYSLSHVALPFPQGDSLYGQFPDPADEDFGVHFGTIAPKGERGVLAVSLDALIRMSSNPFFDEMLERIGQGLGAPH</sequence>